<dbReference type="SUPFAM" id="SSF49464">
    <property type="entry name" value="Carboxypeptidase regulatory domain-like"/>
    <property type="match status" value="1"/>
</dbReference>
<dbReference type="InterPro" id="IPR037066">
    <property type="entry name" value="Plug_dom_sf"/>
</dbReference>
<dbReference type="NCBIfam" id="TIGR04057">
    <property type="entry name" value="SusC_RagA_signa"/>
    <property type="match status" value="1"/>
</dbReference>
<evidence type="ECO:0000256" key="12">
    <source>
        <dbReference type="SAM" id="SignalP"/>
    </source>
</evidence>
<gene>
    <name evidence="15" type="ORF">E0W69_001090</name>
</gene>
<dbReference type="GO" id="GO:0044718">
    <property type="term" value="P:siderophore transmembrane transport"/>
    <property type="evidence" value="ECO:0007669"/>
    <property type="project" value="TreeGrafter"/>
</dbReference>
<keyword evidence="3 10" id="KW-1134">Transmembrane beta strand</keyword>
<dbReference type="OrthoDB" id="9768177at2"/>
<feature type="domain" description="TonB-dependent receptor plug" evidence="14">
    <location>
        <begin position="114"/>
        <end position="234"/>
    </location>
</feature>
<dbReference type="InterPro" id="IPR000531">
    <property type="entry name" value="Beta-barrel_TonB"/>
</dbReference>
<dbReference type="InterPro" id="IPR008969">
    <property type="entry name" value="CarboxyPept-like_regulatory"/>
</dbReference>
<dbReference type="Pfam" id="PF07715">
    <property type="entry name" value="Plug"/>
    <property type="match status" value="1"/>
</dbReference>
<dbReference type="InterPro" id="IPR036942">
    <property type="entry name" value="Beta-barrel_TonB_sf"/>
</dbReference>
<evidence type="ECO:0000256" key="9">
    <source>
        <dbReference type="ARBA" id="ARBA00023237"/>
    </source>
</evidence>
<evidence type="ECO:0000256" key="2">
    <source>
        <dbReference type="ARBA" id="ARBA00022448"/>
    </source>
</evidence>
<evidence type="ECO:0000256" key="5">
    <source>
        <dbReference type="ARBA" id="ARBA00022729"/>
    </source>
</evidence>
<dbReference type="AlphaFoldDB" id="A0A5P2G723"/>
<protein>
    <submittedName>
        <fullName evidence="15">SusC/RagA family TonB-linked outer membrane protein</fullName>
    </submittedName>
</protein>
<evidence type="ECO:0000259" key="14">
    <source>
        <dbReference type="Pfam" id="PF07715"/>
    </source>
</evidence>
<accession>A0A5P2G723</accession>
<proteinExistence type="inferred from homology"/>
<evidence type="ECO:0000256" key="7">
    <source>
        <dbReference type="ARBA" id="ARBA00023136"/>
    </source>
</evidence>
<evidence type="ECO:0000256" key="11">
    <source>
        <dbReference type="RuleBase" id="RU003357"/>
    </source>
</evidence>
<organism evidence="15 16">
    <name type="scientific">Rhizosphaericola mali</name>
    <dbReference type="NCBI Taxonomy" id="2545455"/>
    <lineage>
        <taxon>Bacteria</taxon>
        <taxon>Pseudomonadati</taxon>
        <taxon>Bacteroidota</taxon>
        <taxon>Chitinophagia</taxon>
        <taxon>Chitinophagales</taxon>
        <taxon>Chitinophagaceae</taxon>
        <taxon>Rhizosphaericola</taxon>
    </lineage>
</organism>
<dbReference type="Pfam" id="PF00593">
    <property type="entry name" value="TonB_dep_Rec_b-barrel"/>
    <property type="match status" value="1"/>
</dbReference>
<dbReference type="InterPro" id="IPR012910">
    <property type="entry name" value="Plug_dom"/>
</dbReference>
<evidence type="ECO:0000256" key="8">
    <source>
        <dbReference type="ARBA" id="ARBA00023170"/>
    </source>
</evidence>
<dbReference type="Proteomes" id="UP000292424">
    <property type="component" value="Chromosome"/>
</dbReference>
<dbReference type="EMBL" id="CP044016">
    <property type="protein sequence ID" value="QES87311.1"/>
    <property type="molecule type" value="Genomic_DNA"/>
</dbReference>
<dbReference type="Gene3D" id="2.60.40.1120">
    <property type="entry name" value="Carboxypeptidase-like, regulatory domain"/>
    <property type="match status" value="1"/>
</dbReference>
<dbReference type="KEGG" id="arac:E0W69_001090"/>
<name>A0A5P2G723_9BACT</name>
<dbReference type="NCBIfam" id="TIGR04056">
    <property type="entry name" value="OMP_RagA_SusC"/>
    <property type="match status" value="1"/>
</dbReference>
<evidence type="ECO:0000256" key="10">
    <source>
        <dbReference type="PROSITE-ProRule" id="PRU01360"/>
    </source>
</evidence>
<feature type="chain" id="PRO_5024295396" evidence="12">
    <location>
        <begin position="24"/>
        <end position="1034"/>
    </location>
</feature>
<evidence type="ECO:0000313" key="15">
    <source>
        <dbReference type="EMBL" id="QES87311.1"/>
    </source>
</evidence>
<evidence type="ECO:0000259" key="13">
    <source>
        <dbReference type="Pfam" id="PF00593"/>
    </source>
</evidence>
<keyword evidence="8" id="KW-0675">Receptor</keyword>
<evidence type="ECO:0000256" key="4">
    <source>
        <dbReference type="ARBA" id="ARBA00022692"/>
    </source>
</evidence>
<dbReference type="InterPro" id="IPR039426">
    <property type="entry name" value="TonB-dep_rcpt-like"/>
</dbReference>
<dbReference type="PANTHER" id="PTHR30069:SF29">
    <property type="entry name" value="HEMOGLOBIN AND HEMOGLOBIN-HAPTOGLOBIN-BINDING PROTEIN 1-RELATED"/>
    <property type="match status" value="1"/>
</dbReference>
<sequence>MRKLMHCTMLLLFLFGCFTNINGQQSKTVTGVVLNEKNEPLEGVTVASGKRSTTTSEDGHFQLTLPLSSTKIVFHLVGFDSKNLEIQPEMKVIMTTVKSDVSEIVVVGYGTQKKSTIAGSISSIKGSVIEDQPVTSFDAALTGQAPGVQITSANGVVNNPPVFRIRGTNSISLSSYPLIVIDGVPTFTAENSMSNTDAANNPLSSVNMDDIESINVLKDAAATAIYGSRAANGVVLITTKRGKLGNAKVNYDVWAGIVKPYRMWQAVSGQQMMEIKNEALENAGQADAFFPSYDASGNVISTNWNDYLYRTGYSNNHTVSVSGGTEKTKYYISAGYSNQAGIIRKNGFERKNVRFNLDHRASRILSLGINGSYSNENNTAALSSGSVSGAAFASYGIGRLGISLPTNISPYNLDGSYNINGTALGSGNNTIASNWLNPVVAFDQNKQSTENNHFQGNIYLQVKPIHDIALKTVYGMDYLNIDNSSYTSYLLNTTGGSSSATLNKNKRWVWTSTGEYSHIFGGKHDLDFLVGTEQQYTYYYGFGLSRSAATDDYYTNINGGYGTNASTNTDGNRGENYLVSIFSRLAYTYDKKYILGASYRRDGYSAFAPGKKYGNFWSASVAYDITKENFWHTAGLDKVFGNFRIRSSYGTVGNVSGIGNYASASLYSSTLYNTNAALVFNQAGNPNLTWETSKKFDVGLEFSLFDNVLSTELSYYNNNVDGLILNLTQSASTGLPNSIPTNVGSLYNRGLEASFNVAPKMSGPFTWHTNFNFTYNKNMVTSLDPSLTSITVSTSSLETDNIIKEGYALGMLYLIPTDGVDPATGLRIFLDPDGKKMTYNFLTKQYLYADGTAGTAPTRVMSKNTMPKFYGGWTNNFRYGNFDLNVLVTYQLGFYVYNGSRATGLDNRSAWNNIEEVMNRWQKAGDITVIPKVVAGDNVSNGSANPITQWAEKGDFAKLKNVSLGYNFNNAIFHKIGISNARFYVSAQNLAIVTGYTGPDPEVSSNGNGTGNQGIDKNSVPNARTYTVGLNIGF</sequence>
<dbReference type="InterPro" id="IPR023996">
    <property type="entry name" value="TonB-dep_OMP_SusC/RagA"/>
</dbReference>
<dbReference type="PANTHER" id="PTHR30069">
    <property type="entry name" value="TONB-DEPENDENT OUTER MEMBRANE RECEPTOR"/>
    <property type="match status" value="1"/>
</dbReference>
<evidence type="ECO:0000256" key="1">
    <source>
        <dbReference type="ARBA" id="ARBA00004571"/>
    </source>
</evidence>
<keyword evidence="16" id="KW-1185">Reference proteome</keyword>
<evidence type="ECO:0000256" key="6">
    <source>
        <dbReference type="ARBA" id="ARBA00023077"/>
    </source>
</evidence>
<keyword evidence="5 12" id="KW-0732">Signal</keyword>
<dbReference type="GO" id="GO:0009279">
    <property type="term" value="C:cell outer membrane"/>
    <property type="evidence" value="ECO:0007669"/>
    <property type="project" value="UniProtKB-SubCell"/>
</dbReference>
<comment type="subcellular location">
    <subcellularLocation>
        <location evidence="1 10">Cell outer membrane</location>
        <topology evidence="1 10">Multi-pass membrane protein</topology>
    </subcellularLocation>
</comment>
<dbReference type="PROSITE" id="PS52016">
    <property type="entry name" value="TONB_DEPENDENT_REC_3"/>
    <property type="match status" value="1"/>
</dbReference>
<dbReference type="Gene3D" id="2.40.170.20">
    <property type="entry name" value="TonB-dependent receptor, beta-barrel domain"/>
    <property type="match status" value="1"/>
</dbReference>
<keyword evidence="2 10" id="KW-0813">Transport</keyword>
<keyword evidence="9 10" id="KW-0998">Cell outer membrane</keyword>
<keyword evidence="7 10" id="KW-0472">Membrane</keyword>
<feature type="signal peptide" evidence="12">
    <location>
        <begin position="1"/>
        <end position="23"/>
    </location>
</feature>
<dbReference type="PROSITE" id="PS51257">
    <property type="entry name" value="PROKAR_LIPOPROTEIN"/>
    <property type="match status" value="1"/>
</dbReference>
<feature type="domain" description="TonB-dependent receptor-like beta-barrel" evidence="13">
    <location>
        <begin position="411"/>
        <end position="898"/>
    </location>
</feature>
<evidence type="ECO:0000313" key="16">
    <source>
        <dbReference type="Proteomes" id="UP000292424"/>
    </source>
</evidence>
<dbReference type="InterPro" id="IPR023997">
    <property type="entry name" value="TonB-dep_OMP_SusC/RagA_CS"/>
</dbReference>
<evidence type="ECO:0000256" key="3">
    <source>
        <dbReference type="ARBA" id="ARBA00022452"/>
    </source>
</evidence>
<keyword evidence="6 11" id="KW-0798">TonB box</keyword>
<dbReference type="Pfam" id="PF13715">
    <property type="entry name" value="CarbopepD_reg_2"/>
    <property type="match status" value="1"/>
</dbReference>
<dbReference type="Gene3D" id="2.170.130.10">
    <property type="entry name" value="TonB-dependent receptor, plug domain"/>
    <property type="match status" value="1"/>
</dbReference>
<dbReference type="GO" id="GO:0015344">
    <property type="term" value="F:siderophore uptake transmembrane transporter activity"/>
    <property type="evidence" value="ECO:0007669"/>
    <property type="project" value="TreeGrafter"/>
</dbReference>
<keyword evidence="4 10" id="KW-0812">Transmembrane</keyword>
<reference evidence="15 16" key="1">
    <citation type="submission" date="2019-09" db="EMBL/GenBank/DDBJ databases">
        <title>Complete genome sequence of Arachidicoccus sp. B3-10 isolated from apple orchard soil.</title>
        <authorList>
            <person name="Kim H.S."/>
            <person name="Han K.-I."/>
            <person name="Suh M.K."/>
            <person name="Lee K.C."/>
            <person name="Eom M.K."/>
            <person name="Kim J.-S."/>
            <person name="Kang S.W."/>
            <person name="Sin Y."/>
            <person name="Lee J.-S."/>
        </authorList>
    </citation>
    <scope>NUCLEOTIDE SEQUENCE [LARGE SCALE GENOMIC DNA]</scope>
    <source>
        <strain evidence="15 16">B3-10</strain>
    </source>
</reference>
<dbReference type="SUPFAM" id="SSF56935">
    <property type="entry name" value="Porins"/>
    <property type="match status" value="1"/>
</dbReference>
<comment type="similarity">
    <text evidence="10 11">Belongs to the TonB-dependent receptor family.</text>
</comment>